<proteinExistence type="predicted"/>
<accession>A0A061EWC5</accession>
<evidence type="ECO:0000313" key="2">
    <source>
        <dbReference type="EMBL" id="EOY08677.1"/>
    </source>
</evidence>
<reference evidence="2 3" key="1">
    <citation type="journal article" date="2013" name="Genome Biol.">
        <title>The genome sequence of the most widely cultivated cacao type and its use to identify candidate genes regulating pod color.</title>
        <authorList>
            <person name="Motamayor J.C."/>
            <person name="Mockaitis K."/>
            <person name="Schmutz J."/>
            <person name="Haiminen N."/>
            <person name="Iii D.L."/>
            <person name="Cornejo O."/>
            <person name="Findley S.D."/>
            <person name="Zheng P."/>
            <person name="Utro F."/>
            <person name="Royaert S."/>
            <person name="Saski C."/>
            <person name="Jenkins J."/>
            <person name="Podicheti R."/>
            <person name="Zhao M."/>
            <person name="Scheffler B.E."/>
            <person name="Stack J.C."/>
            <person name="Feltus F.A."/>
            <person name="Mustiga G.M."/>
            <person name="Amores F."/>
            <person name="Phillips W."/>
            <person name="Marelli J.P."/>
            <person name="May G.D."/>
            <person name="Shapiro H."/>
            <person name="Ma J."/>
            <person name="Bustamante C.D."/>
            <person name="Schnell R.J."/>
            <person name="Main D."/>
            <person name="Gilbert D."/>
            <person name="Parida L."/>
            <person name="Kuhn D.N."/>
        </authorList>
    </citation>
    <scope>NUCLEOTIDE SEQUENCE [LARGE SCALE GENOMIC DNA]</scope>
    <source>
        <strain evidence="3">cv. Matina 1-6</strain>
    </source>
</reference>
<feature type="region of interest" description="Disordered" evidence="1">
    <location>
        <begin position="53"/>
        <end position="77"/>
    </location>
</feature>
<dbReference type="Proteomes" id="UP000026915">
    <property type="component" value="Chromosome 5"/>
</dbReference>
<evidence type="ECO:0000256" key="1">
    <source>
        <dbReference type="SAM" id="MobiDB-lite"/>
    </source>
</evidence>
<gene>
    <name evidence="2" type="ORF">TCM_023679</name>
</gene>
<sequence length="89" mass="10132">MMWGDAHELGEIGCPAMCTMWGDAHELVEMRCPTMCTMWGDAHQLVMTRISGRDNKDENTSTLKGMKPTGRVKKDKDNDKCHFYDKLGH</sequence>
<dbReference type="EMBL" id="CM001883">
    <property type="protein sequence ID" value="EOY08677.1"/>
    <property type="molecule type" value="Genomic_DNA"/>
</dbReference>
<keyword evidence="3" id="KW-1185">Reference proteome</keyword>
<protein>
    <submittedName>
        <fullName evidence="2">Uncharacterized protein</fullName>
    </submittedName>
</protein>
<evidence type="ECO:0000313" key="3">
    <source>
        <dbReference type="Proteomes" id="UP000026915"/>
    </source>
</evidence>
<dbReference type="AlphaFoldDB" id="A0A061EWC5"/>
<dbReference type="HOGENOM" id="CLU_2459216_0_0_1"/>
<organism evidence="2 3">
    <name type="scientific">Theobroma cacao</name>
    <name type="common">Cacao</name>
    <name type="synonym">Cocoa</name>
    <dbReference type="NCBI Taxonomy" id="3641"/>
    <lineage>
        <taxon>Eukaryota</taxon>
        <taxon>Viridiplantae</taxon>
        <taxon>Streptophyta</taxon>
        <taxon>Embryophyta</taxon>
        <taxon>Tracheophyta</taxon>
        <taxon>Spermatophyta</taxon>
        <taxon>Magnoliopsida</taxon>
        <taxon>eudicotyledons</taxon>
        <taxon>Gunneridae</taxon>
        <taxon>Pentapetalae</taxon>
        <taxon>rosids</taxon>
        <taxon>malvids</taxon>
        <taxon>Malvales</taxon>
        <taxon>Malvaceae</taxon>
        <taxon>Byttnerioideae</taxon>
        <taxon>Theobroma</taxon>
    </lineage>
</organism>
<dbReference type="InParanoid" id="A0A061EWC5"/>
<dbReference type="Gramene" id="EOY08677">
    <property type="protein sequence ID" value="EOY08677"/>
    <property type="gene ID" value="TCM_023679"/>
</dbReference>
<name>A0A061EWC5_THECC</name>